<dbReference type="AlphaFoldDB" id="A0AA35SCF0"/>
<proteinExistence type="predicted"/>
<evidence type="ECO:0000313" key="3">
    <source>
        <dbReference type="Proteomes" id="UP001174909"/>
    </source>
</evidence>
<evidence type="ECO:0000256" key="1">
    <source>
        <dbReference type="SAM" id="MobiDB-lite"/>
    </source>
</evidence>
<dbReference type="Proteomes" id="UP001174909">
    <property type="component" value="Unassembled WGS sequence"/>
</dbReference>
<keyword evidence="3" id="KW-1185">Reference proteome</keyword>
<gene>
    <name evidence="2" type="ORF">GBAR_LOCUS15736</name>
</gene>
<dbReference type="EMBL" id="CASHTH010002284">
    <property type="protein sequence ID" value="CAI8027530.1"/>
    <property type="molecule type" value="Genomic_DNA"/>
</dbReference>
<accession>A0AA35SCF0</accession>
<organism evidence="2 3">
    <name type="scientific">Geodia barretti</name>
    <name type="common">Barrett's horny sponge</name>
    <dbReference type="NCBI Taxonomy" id="519541"/>
    <lineage>
        <taxon>Eukaryota</taxon>
        <taxon>Metazoa</taxon>
        <taxon>Porifera</taxon>
        <taxon>Demospongiae</taxon>
        <taxon>Heteroscleromorpha</taxon>
        <taxon>Tetractinellida</taxon>
        <taxon>Astrophorina</taxon>
        <taxon>Geodiidae</taxon>
        <taxon>Geodia</taxon>
    </lineage>
</organism>
<comment type="caution">
    <text evidence="2">The sequence shown here is derived from an EMBL/GenBank/DDBJ whole genome shotgun (WGS) entry which is preliminary data.</text>
</comment>
<sequence>MEVETEQVKESNTPSPPSLPAEDQGTNEVDANAPPVATSGIKQRSVERGSPNSSVKRNGSLRRDGISRKGSLRRDQRTGEKRRSRTGSLGSLVGYEAKYPVSPVPVGTACVFIL</sequence>
<feature type="region of interest" description="Disordered" evidence="1">
    <location>
        <begin position="1"/>
        <end position="92"/>
    </location>
</feature>
<protein>
    <submittedName>
        <fullName evidence="2">Uncharacterized protein</fullName>
    </submittedName>
</protein>
<evidence type="ECO:0000313" key="2">
    <source>
        <dbReference type="EMBL" id="CAI8027530.1"/>
    </source>
</evidence>
<reference evidence="2" key="1">
    <citation type="submission" date="2023-03" db="EMBL/GenBank/DDBJ databases">
        <authorList>
            <person name="Steffen K."/>
            <person name="Cardenas P."/>
        </authorList>
    </citation>
    <scope>NUCLEOTIDE SEQUENCE</scope>
</reference>
<name>A0AA35SCF0_GEOBA</name>
<feature type="compositionally biased region" description="Basic and acidic residues" evidence="1">
    <location>
        <begin position="61"/>
        <end position="81"/>
    </location>
</feature>